<dbReference type="Proteomes" id="UP000194440">
    <property type="component" value="Chromosome"/>
</dbReference>
<reference evidence="1" key="1">
    <citation type="submission" date="2017-05" db="EMBL/GenBank/DDBJ databases">
        <title>Polyphasic characterization of four soil-derived phenanthrene-degrading Acidovorax strains and proposal of Acidovorax phenanthrenivorans sp. nov.</title>
        <authorList>
            <person name="Singleton D."/>
            <person name="Lee J."/>
            <person name="Dickey A.N."/>
            <person name="Stroud A."/>
            <person name="Scholl E.H."/>
            <person name="Wright F.A."/>
            <person name="Aitken M.D."/>
        </authorList>
    </citation>
    <scope>NUCLEOTIDE SEQUENCE</scope>
    <source>
        <strain evidence="1">P4</strain>
    </source>
</reference>
<dbReference type="InterPro" id="IPR006427">
    <property type="entry name" value="Portal_HK97"/>
</dbReference>
<dbReference type="KEGG" id="acis:CBP35_06915"/>
<proteinExistence type="predicted"/>
<evidence type="ECO:0000313" key="1">
    <source>
        <dbReference type="EMBL" id="ART59466.1"/>
    </source>
</evidence>
<dbReference type="RefSeq" id="WP_086927587.1">
    <property type="nucleotide sequence ID" value="NZ_CP021362.1"/>
</dbReference>
<name>A0A240UEB7_9BURK</name>
<dbReference type="NCBIfam" id="TIGR01537">
    <property type="entry name" value="portal_HK97"/>
    <property type="match status" value="1"/>
</dbReference>
<accession>A0A240UEB7</accession>
<dbReference type="OrthoDB" id="9765386at2"/>
<keyword evidence="2" id="KW-1185">Reference proteome</keyword>
<protein>
    <submittedName>
        <fullName evidence="1">Phage portal protein</fullName>
    </submittedName>
</protein>
<sequence>MSIITRALGALGLERRSGVAGGDSYWSGFAGLRSSPVNEETAQGVSAVYACVQAISETTASLPLILFKRSGEDRERASNHPLYAVLHDMANPEQTALEAREYLQACVLLRGNAYARIVRGLDGQVRELWPLSPDRVTVLRAAGKLAYDYTDGNNVLHRLLAHEVLHLRHRLGDDGVLGVSPIAAARGVVELAIAESEHGVSTFRNGAKLLGVLKFPGMLKPDQRQAIKESWGSQYAGAGNAGRTAILEGGVDFQSVSMSLEDSEWVASRQFSVEEVARLFRVPPTVIGDLNHGTYSNSVEMARQFVTMTLRRHLVAWEQAIAKQLLTEESRRTYFAEHQVEGLLRGDSVNRADFYAKGIAAGWMLPSEARRLENLPTIKGIDNAAPSAI</sequence>
<dbReference type="Pfam" id="PF04860">
    <property type="entry name" value="Phage_portal"/>
    <property type="match status" value="1"/>
</dbReference>
<organism evidence="1 2">
    <name type="scientific">Acidovorax carolinensis</name>
    <dbReference type="NCBI Taxonomy" id="553814"/>
    <lineage>
        <taxon>Bacteria</taxon>
        <taxon>Pseudomonadati</taxon>
        <taxon>Pseudomonadota</taxon>
        <taxon>Betaproteobacteria</taxon>
        <taxon>Burkholderiales</taxon>
        <taxon>Comamonadaceae</taxon>
        <taxon>Acidovorax</taxon>
    </lineage>
</organism>
<gene>
    <name evidence="1" type="ORF">CBP36_12005</name>
</gene>
<dbReference type="KEGG" id="acip:CBP36_12005"/>
<evidence type="ECO:0000313" key="2">
    <source>
        <dbReference type="Proteomes" id="UP000194440"/>
    </source>
</evidence>
<dbReference type="InterPro" id="IPR006944">
    <property type="entry name" value="Phage/GTA_portal"/>
</dbReference>
<dbReference type="EMBL" id="CP021366">
    <property type="protein sequence ID" value="ART59466.1"/>
    <property type="molecule type" value="Genomic_DNA"/>
</dbReference>
<dbReference type="AlphaFoldDB" id="A0A240UEB7"/>